<comment type="caution">
    <text evidence="1">The sequence shown here is derived from an EMBL/GenBank/DDBJ whole genome shotgun (WGS) entry which is preliminary data.</text>
</comment>
<evidence type="ECO:0000313" key="2">
    <source>
        <dbReference type="Proteomes" id="UP001054945"/>
    </source>
</evidence>
<proteinExistence type="predicted"/>
<dbReference type="AlphaFoldDB" id="A0AAV4V1J7"/>
<keyword evidence="2" id="KW-1185">Reference proteome</keyword>
<accession>A0AAV4V1J7</accession>
<dbReference type="EMBL" id="BPLR01013815">
    <property type="protein sequence ID" value="GIY64016.1"/>
    <property type="molecule type" value="Genomic_DNA"/>
</dbReference>
<sequence>MTCIKWLILKPLCETKWECRTECTTAIKCEIMGIREVRYELSEMSASNPVVWHEAETPATQIEDYSCDKYLG</sequence>
<dbReference type="Proteomes" id="UP001054945">
    <property type="component" value="Unassembled WGS sequence"/>
</dbReference>
<name>A0AAV4V1J7_CAEEX</name>
<reference evidence="1 2" key="1">
    <citation type="submission" date="2021-06" db="EMBL/GenBank/DDBJ databases">
        <title>Caerostris extrusa draft genome.</title>
        <authorList>
            <person name="Kono N."/>
            <person name="Arakawa K."/>
        </authorList>
    </citation>
    <scope>NUCLEOTIDE SEQUENCE [LARGE SCALE GENOMIC DNA]</scope>
</reference>
<protein>
    <submittedName>
        <fullName evidence="1">Uncharacterized protein</fullName>
    </submittedName>
</protein>
<organism evidence="1 2">
    <name type="scientific">Caerostris extrusa</name>
    <name type="common">Bark spider</name>
    <name type="synonym">Caerostris bankana</name>
    <dbReference type="NCBI Taxonomy" id="172846"/>
    <lineage>
        <taxon>Eukaryota</taxon>
        <taxon>Metazoa</taxon>
        <taxon>Ecdysozoa</taxon>
        <taxon>Arthropoda</taxon>
        <taxon>Chelicerata</taxon>
        <taxon>Arachnida</taxon>
        <taxon>Araneae</taxon>
        <taxon>Araneomorphae</taxon>
        <taxon>Entelegynae</taxon>
        <taxon>Araneoidea</taxon>
        <taxon>Araneidae</taxon>
        <taxon>Caerostris</taxon>
    </lineage>
</organism>
<evidence type="ECO:0000313" key="1">
    <source>
        <dbReference type="EMBL" id="GIY64016.1"/>
    </source>
</evidence>
<gene>
    <name evidence="1" type="ORF">CEXT_580871</name>
</gene>